<dbReference type="AlphaFoldDB" id="A0A0G0Q8B1"/>
<proteinExistence type="predicted"/>
<feature type="transmembrane region" description="Helical" evidence="1">
    <location>
        <begin position="12"/>
        <end position="37"/>
    </location>
</feature>
<dbReference type="Pfam" id="PF17390">
    <property type="entry name" value="Bac_rhamnosid_C"/>
    <property type="match status" value="1"/>
</dbReference>
<feature type="domain" description="Alpha-L-rhamnosidase C-terminal" evidence="3">
    <location>
        <begin position="816"/>
        <end position="879"/>
    </location>
</feature>
<dbReference type="Gene3D" id="2.60.420.10">
    <property type="entry name" value="Maltose phosphorylase, domain 3"/>
    <property type="match status" value="1"/>
</dbReference>
<keyword evidence="1" id="KW-0812">Transmembrane</keyword>
<evidence type="ECO:0000259" key="3">
    <source>
        <dbReference type="Pfam" id="PF17390"/>
    </source>
</evidence>
<dbReference type="PANTHER" id="PTHR34987">
    <property type="entry name" value="C, PUTATIVE (AFU_ORTHOLOGUE AFUA_3G02880)-RELATED"/>
    <property type="match status" value="1"/>
</dbReference>
<dbReference type="GO" id="GO:0005975">
    <property type="term" value="P:carbohydrate metabolic process"/>
    <property type="evidence" value="ECO:0007669"/>
    <property type="project" value="InterPro"/>
</dbReference>
<dbReference type="SUPFAM" id="SSF49785">
    <property type="entry name" value="Galactose-binding domain-like"/>
    <property type="match status" value="1"/>
</dbReference>
<dbReference type="InterPro" id="IPR035398">
    <property type="entry name" value="Bac_rhamnosid_C"/>
</dbReference>
<evidence type="ECO:0000313" key="5">
    <source>
        <dbReference type="Proteomes" id="UP000034539"/>
    </source>
</evidence>
<organism evidence="4 5">
    <name type="scientific">Candidatus Gottesmanbacteria bacterium GW2011_GWC2_39_8</name>
    <dbReference type="NCBI Taxonomy" id="1618450"/>
    <lineage>
        <taxon>Bacteria</taxon>
        <taxon>Candidatus Gottesmaniibacteriota</taxon>
    </lineage>
</organism>
<reference evidence="4 5" key="1">
    <citation type="journal article" date="2015" name="Nature">
        <title>rRNA introns, odd ribosomes, and small enigmatic genomes across a large radiation of phyla.</title>
        <authorList>
            <person name="Brown C.T."/>
            <person name="Hug L.A."/>
            <person name="Thomas B.C."/>
            <person name="Sharon I."/>
            <person name="Castelle C.J."/>
            <person name="Singh A."/>
            <person name="Wilkins M.J."/>
            <person name="Williams K.H."/>
            <person name="Banfield J.F."/>
        </authorList>
    </citation>
    <scope>NUCLEOTIDE SEQUENCE [LARGE SCALE GENOMIC DNA]</scope>
</reference>
<evidence type="ECO:0000313" key="4">
    <source>
        <dbReference type="EMBL" id="KKR33581.1"/>
    </source>
</evidence>
<comment type="caution">
    <text evidence="4">The sequence shown here is derived from an EMBL/GenBank/DDBJ whole genome shotgun (WGS) entry which is preliminary data.</text>
</comment>
<keyword evidence="1" id="KW-1133">Transmembrane helix</keyword>
<protein>
    <submittedName>
        <fullName evidence="4">Alpha-L-rhamnosidase</fullName>
    </submittedName>
</protein>
<dbReference type="Gene3D" id="2.60.120.260">
    <property type="entry name" value="Galactose-binding domain-like"/>
    <property type="match status" value="1"/>
</dbReference>
<dbReference type="InterPro" id="IPR012341">
    <property type="entry name" value="6hp_glycosidase-like_sf"/>
</dbReference>
<dbReference type="Proteomes" id="UP000034539">
    <property type="component" value="Unassembled WGS sequence"/>
</dbReference>
<gene>
    <name evidence="4" type="ORF">UT63_C0014G0004</name>
</gene>
<dbReference type="PANTHER" id="PTHR34987:SF2">
    <property type="entry name" value="B, PUTATIVE (AFU_ORTHOLOGUE AFUA_7G05040)-RELATED"/>
    <property type="match status" value="1"/>
</dbReference>
<feature type="transmembrane region" description="Helical" evidence="1">
    <location>
        <begin position="163"/>
        <end position="181"/>
    </location>
</feature>
<feature type="domain" description="Alpha-L-rhamnosidase six-hairpin glycosidase" evidence="2">
    <location>
        <begin position="483"/>
        <end position="814"/>
    </location>
</feature>
<feature type="transmembrane region" description="Helical" evidence="1">
    <location>
        <begin position="109"/>
        <end position="128"/>
    </location>
</feature>
<dbReference type="InterPro" id="IPR008979">
    <property type="entry name" value="Galactose-bd-like_sf"/>
</dbReference>
<dbReference type="SUPFAM" id="SSF48208">
    <property type="entry name" value="Six-hairpin glycosidases"/>
    <property type="match status" value="1"/>
</dbReference>
<evidence type="ECO:0000259" key="2">
    <source>
        <dbReference type="Pfam" id="PF17389"/>
    </source>
</evidence>
<feature type="transmembrane region" description="Helical" evidence="1">
    <location>
        <begin position="134"/>
        <end position="151"/>
    </location>
</feature>
<evidence type="ECO:0000256" key="1">
    <source>
        <dbReference type="SAM" id="Phobius"/>
    </source>
</evidence>
<sequence>MSKVKSKKSKVRITFSVYLVLLTATAFIVSVFIYLLIPLDVYYTSSSIHKSFINVALFLNTHFRLFPSFIIPFLSSQRILGFEKYISFSLLYLTVGIFTFFIDRKRKIFWWYILLSPLVFLEVYIRLINHNLDIMFTPYLNLVIAFVLTRQKSVLKIILKIKKYGNLLFLLFIVYLMFTYFNDFTYLPGKIWKGKWIWSHQDEKDQFLVFEKKLLLPPLIRLKKVPLTITAKSIYRLYINNKFVGIGPGPIDDNNRYFDSYDITKYLHPGINLIKIEAYNYGDDSHFQKKQTGGVLAQIEINSLFFRTIIGTDKTWLVSQDSGWIRTGPKTADGKTYGGEIGTSVLYDEVFDFGVQKRGFNLSDERRAKIEDNLFPRDIPALDYTKTDMKKVDKEGYIDFGEMMVGYPIISAKTDGPAKIIINYREDEKSVGVQKDEFIFPGRGNFVHQNLGRRGFRLVRIVWEKGTGEIELGVETVRFPAEKIGDFKSSDDLLNKIYVLGEKTLKLAMQDQFEDSFIHERSQYLGDSLVDMLYGFYSYSPQILARKALYQFASSQRKDGLIETVYPSSLNQTIISYELMFNTFLKYYYLYTGDLDTVKDLIGNGEKIVKSFDKLKNEQGIIDIGTKNDLEMGEVLTFWIDHISPGDTLPSINLSLNALYYQELDSLSYLYSFIDKKKESVFEEEKKILSQKLQVLVSGLNKSQGKVEGHAAVLLINSGALGTELESEIYNTLFRQMKQLFVTGYFNLFYLLAMEKMGDVDGIKSLVKEHWGGMLDRGADTVWETYDPRVENYLPGSKTHAWSAAPTYFLPAYVGGVRPLSPGWSKILIKPIIIGQSAKTEVKTPCGKIYEKWEIKDGNFDITVNKTCQGEVSLVLPFDIEKGKQITFTENSFHLKIPLSN</sequence>
<accession>A0A0G0Q8B1</accession>
<dbReference type="InterPro" id="IPR035396">
    <property type="entry name" value="Bac_rhamnosid6H"/>
</dbReference>
<dbReference type="Pfam" id="PF17389">
    <property type="entry name" value="Bac_rhamnosid6H"/>
    <property type="match status" value="1"/>
</dbReference>
<dbReference type="InterPro" id="IPR008928">
    <property type="entry name" value="6-hairpin_glycosidase_sf"/>
</dbReference>
<keyword evidence="1" id="KW-0472">Membrane</keyword>
<dbReference type="Gene3D" id="1.50.10.10">
    <property type="match status" value="1"/>
</dbReference>
<feature type="transmembrane region" description="Helical" evidence="1">
    <location>
        <begin position="85"/>
        <end position="102"/>
    </location>
</feature>
<dbReference type="EMBL" id="LBXN01000014">
    <property type="protein sequence ID" value="KKR33581.1"/>
    <property type="molecule type" value="Genomic_DNA"/>
</dbReference>
<name>A0A0G0Q8B1_9BACT</name>